<dbReference type="Gene3D" id="2.40.155.10">
    <property type="entry name" value="Green fluorescent protein"/>
    <property type="match status" value="1"/>
</dbReference>
<keyword evidence="2" id="KW-0964">Secreted</keyword>
<dbReference type="SUPFAM" id="SSF54511">
    <property type="entry name" value="GFP-like"/>
    <property type="match status" value="1"/>
</dbReference>
<dbReference type="Pfam" id="PF07474">
    <property type="entry name" value="G2F"/>
    <property type="match status" value="2"/>
</dbReference>
<organism evidence="10 11">
    <name type="scientific">Aromia moschata</name>
    <dbReference type="NCBI Taxonomy" id="1265417"/>
    <lineage>
        <taxon>Eukaryota</taxon>
        <taxon>Metazoa</taxon>
        <taxon>Ecdysozoa</taxon>
        <taxon>Arthropoda</taxon>
        <taxon>Hexapoda</taxon>
        <taxon>Insecta</taxon>
        <taxon>Pterygota</taxon>
        <taxon>Neoptera</taxon>
        <taxon>Endopterygota</taxon>
        <taxon>Coleoptera</taxon>
        <taxon>Polyphaga</taxon>
        <taxon>Cucujiformia</taxon>
        <taxon>Chrysomeloidea</taxon>
        <taxon>Cerambycidae</taxon>
        <taxon>Cerambycinae</taxon>
        <taxon>Callichromatini</taxon>
        <taxon>Aromia</taxon>
    </lineage>
</organism>
<gene>
    <name evidence="10" type="ORF">NQ318_000508</name>
</gene>
<accession>A0AAV8YEJ2</accession>
<evidence type="ECO:0000259" key="9">
    <source>
        <dbReference type="PROSITE" id="PS51220"/>
    </source>
</evidence>
<dbReference type="InterPro" id="IPR006605">
    <property type="entry name" value="G2_nidogen/fibulin_G2F"/>
</dbReference>
<evidence type="ECO:0000256" key="4">
    <source>
        <dbReference type="ARBA" id="ARBA00022729"/>
    </source>
</evidence>
<dbReference type="AlphaFoldDB" id="A0AAV8YEJ2"/>
<feature type="domain" description="Nidogen G2 beta-barrel" evidence="8">
    <location>
        <begin position="310"/>
        <end position="441"/>
    </location>
</feature>
<keyword evidence="11" id="KW-1185">Reference proteome</keyword>
<feature type="chain" id="PRO_5043653461" description="Nidogen" evidence="7">
    <location>
        <begin position="19"/>
        <end position="441"/>
    </location>
</feature>
<evidence type="ECO:0000313" key="11">
    <source>
        <dbReference type="Proteomes" id="UP001162162"/>
    </source>
</evidence>
<dbReference type="InterPro" id="IPR051495">
    <property type="entry name" value="Epithelial_Barrier/Signaling"/>
</dbReference>
<evidence type="ECO:0000256" key="6">
    <source>
        <dbReference type="ARBA" id="ARBA00023180"/>
    </source>
</evidence>
<evidence type="ECO:0000259" key="8">
    <source>
        <dbReference type="PROSITE" id="PS50993"/>
    </source>
</evidence>
<comment type="caution">
    <text evidence="10">The sequence shown here is derived from an EMBL/GenBank/DDBJ whole genome shotgun (WGS) entry which is preliminary data.</text>
</comment>
<reference evidence="10" key="1">
    <citation type="journal article" date="2023" name="Insect Mol. Biol.">
        <title>Genome sequencing provides insights into the evolution of gene families encoding plant cell wall-degrading enzymes in longhorned beetles.</title>
        <authorList>
            <person name="Shin N.R."/>
            <person name="Okamura Y."/>
            <person name="Kirsch R."/>
            <person name="Pauchet Y."/>
        </authorList>
    </citation>
    <scope>NUCLEOTIDE SEQUENCE</scope>
    <source>
        <strain evidence="10">AMC_N1</strain>
    </source>
</reference>
<evidence type="ECO:0008006" key="12">
    <source>
        <dbReference type="Google" id="ProtNLM"/>
    </source>
</evidence>
<keyword evidence="5" id="KW-0106">Calcium</keyword>
<proteinExistence type="predicted"/>
<dbReference type="EMBL" id="JAPWTK010000109">
    <property type="protein sequence ID" value="KAJ8949810.1"/>
    <property type="molecule type" value="Genomic_DNA"/>
</dbReference>
<sequence length="441" mass="49029">MRLILWCFLCFSYAEVRGIPASLLYDHDGPGVEYLPKDNDVSSEEIRLREPVVFYGTPFESIYVNSNGFLSFQTEIPHFINVQFPLDYPIIAPFYSNVDTRNAGAISFYETDNPVLLDRATENVHEAFINSTDFQATTLFIVTWDGTYFYRYRGGLLQGGNGQSQHLPSGADHRRLRDVCRILVPQNGIQWIQGTGDESGLPDARAQAGFISPDRKIFTLPGSGTEQVTNLERWSNIGFDGQFIYKVDGADIAEPDASFATKKSSSTVSCAEAPTFCHVQANCIDYEEGLCCECNPKYYGNGIFCVKKDVPLRVNGKIHGNINGEQLDGLDLQSYIAMADGRAYTAVSKIPTGIGFDSQSLQILGGISTDWGVFNHTATVTFFNTSQVVRIKQKFLGLDVFDQLRLEADIQGDIPHLPIDSKVIIDEYEEQYTLTGPGDSR</sequence>
<dbReference type="Proteomes" id="UP001162162">
    <property type="component" value="Unassembled WGS sequence"/>
</dbReference>
<evidence type="ECO:0000256" key="2">
    <source>
        <dbReference type="ARBA" id="ARBA00022525"/>
    </source>
</evidence>
<keyword evidence="6" id="KW-0325">Glycoprotein</keyword>
<keyword evidence="4 7" id="KW-0732">Signal</keyword>
<dbReference type="InterPro" id="IPR003886">
    <property type="entry name" value="NIDO_dom"/>
</dbReference>
<evidence type="ECO:0000256" key="7">
    <source>
        <dbReference type="SAM" id="SignalP"/>
    </source>
</evidence>
<comment type="subcellular location">
    <subcellularLocation>
        <location evidence="1">Secreted</location>
        <location evidence="1">Extracellular space</location>
        <location evidence="1">Extracellular matrix</location>
    </subcellularLocation>
</comment>
<dbReference type="InterPro" id="IPR009017">
    <property type="entry name" value="GFP"/>
</dbReference>
<dbReference type="SMART" id="SM00682">
    <property type="entry name" value="G2F"/>
    <property type="match status" value="1"/>
</dbReference>
<evidence type="ECO:0000313" key="10">
    <source>
        <dbReference type="EMBL" id="KAJ8949810.1"/>
    </source>
</evidence>
<evidence type="ECO:0000256" key="5">
    <source>
        <dbReference type="ARBA" id="ARBA00022837"/>
    </source>
</evidence>
<dbReference type="GO" id="GO:0007160">
    <property type="term" value="P:cell-matrix adhesion"/>
    <property type="evidence" value="ECO:0007669"/>
    <property type="project" value="InterPro"/>
</dbReference>
<protein>
    <recommendedName>
        <fullName evidence="12">Nidogen</fullName>
    </recommendedName>
</protein>
<dbReference type="PROSITE" id="PS51220">
    <property type="entry name" value="NIDO"/>
    <property type="match status" value="1"/>
</dbReference>
<feature type="domain" description="NIDO" evidence="9">
    <location>
        <begin position="93"/>
        <end position="250"/>
    </location>
</feature>
<evidence type="ECO:0000256" key="3">
    <source>
        <dbReference type="ARBA" id="ARBA00022530"/>
    </source>
</evidence>
<dbReference type="Pfam" id="PF06119">
    <property type="entry name" value="NIDO"/>
    <property type="match status" value="1"/>
</dbReference>
<dbReference type="PANTHER" id="PTHR13802">
    <property type="entry name" value="MUCIN 4-RELATED"/>
    <property type="match status" value="1"/>
</dbReference>
<name>A0AAV8YEJ2_9CUCU</name>
<dbReference type="PROSITE" id="PS50993">
    <property type="entry name" value="NIDOGEN_G2"/>
    <property type="match status" value="1"/>
</dbReference>
<dbReference type="SMART" id="SM00539">
    <property type="entry name" value="NIDO"/>
    <property type="match status" value="1"/>
</dbReference>
<evidence type="ECO:0000256" key="1">
    <source>
        <dbReference type="ARBA" id="ARBA00004498"/>
    </source>
</evidence>
<dbReference type="PANTHER" id="PTHR13802:SF65">
    <property type="entry name" value="NIDOGEN"/>
    <property type="match status" value="1"/>
</dbReference>
<feature type="signal peptide" evidence="7">
    <location>
        <begin position="1"/>
        <end position="18"/>
    </location>
</feature>
<keyword evidence="3" id="KW-0272">Extracellular matrix</keyword>